<comment type="function">
    <text evidence="3">Catalyzes two sequential steps in the biosynthesis of coenzyme A. In the first step cysteine is conjugated to 4'-phosphopantothenate to form 4-phosphopantothenoylcysteine. In the second step the latter compound is decarboxylated to form 4'-phosphopantotheine.</text>
</comment>
<accession>A0A1I2B5I7</accession>
<comment type="pathway">
    <text evidence="3 4">Cofactor biosynthesis; coenzyme A biosynthesis; CoA from (R)-pantothenate: step 2/5.</text>
</comment>
<comment type="cofactor">
    <cofactor evidence="3">
        <name>Mg(2+)</name>
        <dbReference type="ChEBI" id="CHEBI:18420"/>
    </cofactor>
</comment>
<organism evidence="7 8">
    <name type="scientific">Thermoflexibacter ruber</name>
    <dbReference type="NCBI Taxonomy" id="1003"/>
    <lineage>
        <taxon>Bacteria</taxon>
        <taxon>Pseudomonadati</taxon>
        <taxon>Bacteroidota</taxon>
        <taxon>Cytophagia</taxon>
        <taxon>Cytophagales</taxon>
        <taxon>Thermoflexibacteraceae</taxon>
        <taxon>Thermoflexibacter</taxon>
    </lineage>
</organism>
<dbReference type="STRING" id="1003.SAMN04488541_1002117"/>
<dbReference type="UniPathway" id="UPA00241">
    <property type="reaction ID" value="UER00353"/>
</dbReference>
<feature type="binding site" evidence="3">
    <location>
        <position position="282"/>
    </location>
    <ligand>
        <name>CTP</name>
        <dbReference type="ChEBI" id="CHEBI:37563"/>
    </ligand>
</feature>
<evidence type="ECO:0000313" key="8">
    <source>
        <dbReference type="Proteomes" id="UP000199513"/>
    </source>
</evidence>
<feature type="binding site" evidence="3">
    <location>
        <position position="341"/>
    </location>
    <ligand>
        <name>CTP</name>
        <dbReference type="ChEBI" id="CHEBI:37563"/>
    </ligand>
</feature>
<dbReference type="SUPFAM" id="SSF102645">
    <property type="entry name" value="CoaB-like"/>
    <property type="match status" value="1"/>
</dbReference>
<dbReference type="Gene3D" id="3.40.50.1950">
    <property type="entry name" value="Flavin prenyltransferase-like"/>
    <property type="match status" value="1"/>
</dbReference>
<gene>
    <name evidence="3" type="primary">coaBC</name>
    <name evidence="7" type="ORF">SAMN04488541_1002117</name>
</gene>
<keyword evidence="3 4" id="KW-0436">Ligase</keyword>
<dbReference type="GO" id="GO:0010181">
    <property type="term" value="F:FMN binding"/>
    <property type="evidence" value="ECO:0007669"/>
    <property type="project" value="UniProtKB-UniRule"/>
</dbReference>
<name>A0A1I2B5I7_9BACT</name>
<dbReference type="GO" id="GO:0046872">
    <property type="term" value="F:metal ion binding"/>
    <property type="evidence" value="ECO:0007669"/>
    <property type="project" value="UniProtKB-KW"/>
</dbReference>
<comment type="pathway">
    <text evidence="3 4">Cofactor biosynthesis; coenzyme A biosynthesis; CoA from (R)-pantothenate: step 3/5.</text>
</comment>
<dbReference type="EC" id="6.3.2.5" evidence="3"/>
<dbReference type="Gene3D" id="3.40.50.10300">
    <property type="entry name" value="CoaB-like"/>
    <property type="match status" value="1"/>
</dbReference>
<comment type="catalytic activity">
    <reaction evidence="3 4">
        <text>N-[(R)-4-phosphopantothenoyl]-L-cysteine + H(+) = (R)-4'-phosphopantetheine + CO2</text>
        <dbReference type="Rhea" id="RHEA:16793"/>
        <dbReference type="ChEBI" id="CHEBI:15378"/>
        <dbReference type="ChEBI" id="CHEBI:16526"/>
        <dbReference type="ChEBI" id="CHEBI:59458"/>
        <dbReference type="ChEBI" id="CHEBI:61723"/>
        <dbReference type="EC" id="4.1.1.36"/>
    </reaction>
</comment>
<dbReference type="PANTHER" id="PTHR14359:SF6">
    <property type="entry name" value="PHOSPHOPANTOTHENOYLCYSTEINE DECARBOXYLASE"/>
    <property type="match status" value="1"/>
</dbReference>
<dbReference type="RefSeq" id="WP_091538905.1">
    <property type="nucleotide sequence ID" value="NZ_FONY01000002.1"/>
</dbReference>
<dbReference type="PANTHER" id="PTHR14359">
    <property type="entry name" value="HOMO-OLIGOMERIC FLAVIN CONTAINING CYS DECARBOXYLASE FAMILY"/>
    <property type="match status" value="1"/>
</dbReference>
<dbReference type="GO" id="GO:0071513">
    <property type="term" value="C:phosphopantothenoylcysteine decarboxylase complex"/>
    <property type="evidence" value="ECO:0007669"/>
    <property type="project" value="TreeGrafter"/>
</dbReference>
<keyword evidence="2 3" id="KW-0456">Lyase</keyword>
<dbReference type="InterPro" id="IPR035929">
    <property type="entry name" value="CoaB-like_sf"/>
</dbReference>
<dbReference type="AlphaFoldDB" id="A0A1I2B5I7"/>
<evidence type="ECO:0000256" key="3">
    <source>
        <dbReference type="HAMAP-Rule" id="MF_02225"/>
    </source>
</evidence>
<comment type="function">
    <text evidence="4">Catalyzes two steps in the biosynthesis of coenzyme A. In the first step cysteine is conjugated to 4'-phosphopantothenate to form 4-phosphopantothenoylcysteine, in the latter compound is decarboxylated to form 4'-phosphopantotheine.</text>
</comment>
<evidence type="ECO:0000313" key="7">
    <source>
        <dbReference type="EMBL" id="SFE50563.1"/>
    </source>
</evidence>
<evidence type="ECO:0000259" key="6">
    <source>
        <dbReference type="Pfam" id="PF04127"/>
    </source>
</evidence>
<dbReference type="GO" id="GO:0015937">
    <property type="term" value="P:coenzyme A biosynthetic process"/>
    <property type="evidence" value="ECO:0007669"/>
    <property type="project" value="UniProtKB-UniRule"/>
</dbReference>
<comment type="similarity">
    <text evidence="3 4">In the C-terminal section; belongs to the PPC synthetase family.</text>
</comment>
<feature type="region of interest" description="Phosphopantothenoylcysteine decarboxylase" evidence="3">
    <location>
        <begin position="1"/>
        <end position="192"/>
    </location>
</feature>
<dbReference type="Proteomes" id="UP000199513">
    <property type="component" value="Unassembled WGS sequence"/>
</dbReference>
<keyword evidence="8" id="KW-1185">Reference proteome</keyword>
<comment type="caution">
    <text evidence="3">Lacks conserved residue(s) required for the propagation of feature annotation.</text>
</comment>
<keyword evidence="1 3" id="KW-0210">Decarboxylase</keyword>
<dbReference type="InterPro" id="IPR007085">
    <property type="entry name" value="DNA/pantothenate-metab_flavo_C"/>
</dbReference>
<proteinExistence type="inferred from homology"/>
<sequence length="404" mass="44293">MIKNKKILLGVTGSIAAYKSAFLVRLLVKAGAEVKVIMSQSATDFVAPLTLSTLSKNPVLIDFQKDKTGEWNNHVELGLWADVMLIAPASANTIAKMANGLCDNLLLATYLSARCPIFLCPAMDLDMLAHPSTLHNLQKLQEFGNHVIEPKEGELASGLFGKGRMAEPEEIVVSLEHFFESQKQAKKLHGKKALITAGATREYIDPVRFISNNSSGKMGYAIAEELAAQGAAVTLISGKTYLSIQNSHIHKINVETAAEMFEATVAHVADNDIIVHCAAVADYTPKEKASQKIKKKENDLTIELVKTKDIAKEVGHLLQPHQFHVGFALETNEEIKNAKEKLQKKNFDMIILNSLQDKGAGFEHDTNKVSIIDKTGQIIDLPLKSKKEVAQDIVRLIVSKLPKT</sequence>
<evidence type="ECO:0000256" key="4">
    <source>
        <dbReference type="RuleBase" id="RU364078"/>
    </source>
</evidence>
<comment type="catalytic activity">
    <reaction evidence="3 4">
        <text>(R)-4'-phosphopantothenate + L-cysteine + CTP = N-[(R)-4-phosphopantothenoyl]-L-cysteine + CMP + diphosphate + H(+)</text>
        <dbReference type="Rhea" id="RHEA:19397"/>
        <dbReference type="ChEBI" id="CHEBI:10986"/>
        <dbReference type="ChEBI" id="CHEBI:15378"/>
        <dbReference type="ChEBI" id="CHEBI:33019"/>
        <dbReference type="ChEBI" id="CHEBI:35235"/>
        <dbReference type="ChEBI" id="CHEBI:37563"/>
        <dbReference type="ChEBI" id="CHEBI:59458"/>
        <dbReference type="ChEBI" id="CHEBI:60377"/>
        <dbReference type="EC" id="6.3.2.5"/>
    </reaction>
</comment>
<feature type="binding site" evidence="3">
    <location>
        <position position="345"/>
    </location>
    <ligand>
        <name>CTP</name>
        <dbReference type="ChEBI" id="CHEBI:37563"/>
    </ligand>
</feature>
<dbReference type="EC" id="4.1.1.36" evidence="3"/>
<feature type="binding site" evidence="3">
    <location>
        <position position="292"/>
    </location>
    <ligand>
        <name>CTP</name>
        <dbReference type="ChEBI" id="CHEBI:37563"/>
    </ligand>
</feature>
<keyword evidence="3 4" id="KW-0288">FMN</keyword>
<dbReference type="OrthoDB" id="9802554at2"/>
<dbReference type="GO" id="GO:0004633">
    <property type="term" value="F:phosphopantothenoylcysteine decarboxylase activity"/>
    <property type="evidence" value="ECO:0007669"/>
    <property type="project" value="UniProtKB-UniRule"/>
</dbReference>
<dbReference type="InterPro" id="IPR005252">
    <property type="entry name" value="CoaBC"/>
</dbReference>
<feature type="domain" description="Flavoprotein" evidence="5">
    <location>
        <begin position="5"/>
        <end position="174"/>
    </location>
</feature>
<evidence type="ECO:0000259" key="5">
    <source>
        <dbReference type="Pfam" id="PF02441"/>
    </source>
</evidence>
<reference evidence="7 8" key="1">
    <citation type="submission" date="2016-10" db="EMBL/GenBank/DDBJ databases">
        <authorList>
            <person name="de Groot N.N."/>
        </authorList>
    </citation>
    <scope>NUCLEOTIDE SEQUENCE [LARGE SCALE GENOMIC DNA]</scope>
    <source>
        <strain>GEY</strain>
        <strain evidence="8">DSM 9560</strain>
    </source>
</reference>
<comment type="cofactor">
    <cofactor evidence="3">
        <name>FMN</name>
        <dbReference type="ChEBI" id="CHEBI:58210"/>
    </cofactor>
    <text evidence="3">Binds 1 FMN per subunit.</text>
</comment>
<feature type="region of interest" description="Phosphopantothenate--cysteine ligase" evidence="3">
    <location>
        <begin position="193"/>
        <end position="404"/>
    </location>
</feature>
<feature type="domain" description="DNA/pantothenate metabolism flavoprotein C-terminal" evidence="6">
    <location>
        <begin position="188"/>
        <end position="399"/>
    </location>
</feature>
<protein>
    <recommendedName>
        <fullName evidence="3">Coenzyme A biosynthesis bifunctional protein CoaBC</fullName>
    </recommendedName>
    <alternativeName>
        <fullName evidence="3">DNA/pantothenate metabolism flavoprotein</fullName>
    </alternativeName>
    <alternativeName>
        <fullName evidence="3">Phosphopantothenoylcysteine synthetase/decarboxylase</fullName>
        <shortName evidence="3">PPCS-PPCDC</shortName>
    </alternativeName>
    <domain>
        <recommendedName>
            <fullName evidence="3">Phosphopantothenoylcysteine decarboxylase</fullName>
            <shortName evidence="3">PPC decarboxylase</shortName>
            <shortName evidence="3">PPC-DC</shortName>
            <ecNumber evidence="3">4.1.1.36</ecNumber>
        </recommendedName>
        <alternativeName>
            <fullName evidence="3">CoaC</fullName>
        </alternativeName>
    </domain>
    <domain>
        <recommendedName>
            <fullName evidence="3">Phosphopantothenate--cysteine ligase</fullName>
            <ecNumber evidence="3">6.3.2.5</ecNumber>
        </recommendedName>
        <alternativeName>
            <fullName evidence="3">CoaB</fullName>
        </alternativeName>
        <alternativeName>
            <fullName evidence="3">Phosphopantothenoylcysteine synthetase</fullName>
            <shortName evidence="3">PPC synthetase</shortName>
            <shortName evidence="3">PPC-S</shortName>
        </alternativeName>
    </domain>
</protein>
<keyword evidence="3" id="KW-0460">Magnesium</keyword>
<dbReference type="EMBL" id="FONY01000002">
    <property type="protein sequence ID" value="SFE50563.1"/>
    <property type="molecule type" value="Genomic_DNA"/>
</dbReference>
<dbReference type="Pfam" id="PF02441">
    <property type="entry name" value="Flavoprotein"/>
    <property type="match status" value="1"/>
</dbReference>
<comment type="similarity">
    <text evidence="3 4">In the N-terminal section; belongs to the HFCD (homo-oligomeric flavin containing Cys decarboxylase) superfamily.</text>
</comment>
<feature type="binding site" evidence="3">
    <location>
        <position position="327"/>
    </location>
    <ligand>
        <name>CTP</name>
        <dbReference type="ChEBI" id="CHEBI:37563"/>
    </ligand>
</feature>
<dbReference type="GO" id="GO:0004632">
    <property type="term" value="F:phosphopantothenate--cysteine ligase activity"/>
    <property type="evidence" value="ECO:0007669"/>
    <property type="project" value="UniProtKB-UniRule"/>
</dbReference>
<dbReference type="HAMAP" id="MF_02225">
    <property type="entry name" value="CoaBC"/>
    <property type="match status" value="1"/>
</dbReference>
<keyword evidence="3" id="KW-0511">Multifunctional enzyme</keyword>
<dbReference type="GO" id="GO:0015941">
    <property type="term" value="P:pantothenate catabolic process"/>
    <property type="evidence" value="ECO:0007669"/>
    <property type="project" value="InterPro"/>
</dbReference>
<evidence type="ECO:0000256" key="1">
    <source>
        <dbReference type="ARBA" id="ARBA00022793"/>
    </source>
</evidence>
<keyword evidence="3" id="KW-0479">Metal-binding</keyword>
<dbReference type="NCBIfam" id="TIGR00521">
    <property type="entry name" value="coaBC_dfp"/>
    <property type="match status" value="1"/>
</dbReference>
<evidence type="ECO:0000256" key="2">
    <source>
        <dbReference type="ARBA" id="ARBA00023239"/>
    </source>
</evidence>
<dbReference type="SUPFAM" id="SSF52507">
    <property type="entry name" value="Homo-oligomeric flavin-containing Cys decarboxylases, HFCD"/>
    <property type="match status" value="1"/>
</dbReference>
<keyword evidence="3 4" id="KW-0285">Flavoprotein</keyword>
<dbReference type="InterPro" id="IPR003382">
    <property type="entry name" value="Flavoprotein"/>
</dbReference>
<dbReference type="InterPro" id="IPR036551">
    <property type="entry name" value="Flavin_trans-like"/>
</dbReference>
<dbReference type="Pfam" id="PF04127">
    <property type="entry name" value="DFP"/>
    <property type="match status" value="1"/>
</dbReference>